<dbReference type="RefSeq" id="WP_317936075.1">
    <property type="nucleotide sequence ID" value="NZ_JAUBDH010000006.1"/>
</dbReference>
<gene>
    <name evidence="1" type="ORF">QT716_10770</name>
</gene>
<organism evidence="1 2">
    <name type="scientific">Sporosarcina aquimarina</name>
    <dbReference type="NCBI Taxonomy" id="114975"/>
    <lineage>
        <taxon>Bacteria</taxon>
        <taxon>Bacillati</taxon>
        <taxon>Bacillota</taxon>
        <taxon>Bacilli</taxon>
        <taxon>Bacillales</taxon>
        <taxon>Caryophanaceae</taxon>
        <taxon>Sporosarcina</taxon>
    </lineage>
</organism>
<protein>
    <recommendedName>
        <fullName evidence="3">GRAM domain-containing protein</fullName>
    </recommendedName>
</protein>
<reference evidence="1 2" key="1">
    <citation type="submission" date="2023-06" db="EMBL/GenBank/DDBJ databases">
        <title>Sporosarcina sp. nov., isolated from Korean traditional fermented seafood 'Jeotgal'.</title>
        <authorList>
            <person name="Yang A.-I."/>
            <person name="Shin N.-R."/>
        </authorList>
    </citation>
    <scope>NUCLEOTIDE SEQUENCE [LARGE SCALE GENOMIC DNA]</scope>
    <source>
        <strain evidence="1 2">KCTC3840</strain>
    </source>
</reference>
<evidence type="ECO:0000313" key="2">
    <source>
        <dbReference type="Proteomes" id="UP001280629"/>
    </source>
</evidence>
<dbReference type="Proteomes" id="UP001280629">
    <property type="component" value="Unassembled WGS sequence"/>
</dbReference>
<dbReference type="InterPro" id="IPR011993">
    <property type="entry name" value="PH-like_dom_sf"/>
</dbReference>
<keyword evidence="2" id="KW-1185">Reference proteome</keyword>
<name>A0ABU4G0M1_9BACL</name>
<sequence length="107" mass="11884">MELHDGETVEYKLSANLRKGIEYVGGTLTITNERFIFIPHSFNLQRGEVSFNIHDIIDFDKSKMLGIVPNGLAVKLSNGAAHNFVVAPGEVAHRQEIVDLIHEKLSA</sequence>
<dbReference type="EMBL" id="JAUBDH010000006">
    <property type="protein sequence ID" value="MDW0110518.1"/>
    <property type="molecule type" value="Genomic_DNA"/>
</dbReference>
<evidence type="ECO:0000313" key="1">
    <source>
        <dbReference type="EMBL" id="MDW0110518.1"/>
    </source>
</evidence>
<evidence type="ECO:0008006" key="3">
    <source>
        <dbReference type="Google" id="ProtNLM"/>
    </source>
</evidence>
<proteinExistence type="predicted"/>
<accession>A0ABU4G0M1</accession>
<dbReference type="Gene3D" id="2.30.29.30">
    <property type="entry name" value="Pleckstrin-homology domain (PH domain)/Phosphotyrosine-binding domain (PTB)"/>
    <property type="match status" value="1"/>
</dbReference>
<comment type="caution">
    <text evidence="1">The sequence shown here is derived from an EMBL/GenBank/DDBJ whole genome shotgun (WGS) entry which is preliminary data.</text>
</comment>